<gene>
    <name evidence="2" type="ORF">U14_03021</name>
</gene>
<accession>A0A081BN09</accession>
<evidence type="ECO:0000313" key="3">
    <source>
        <dbReference type="Proteomes" id="UP000030700"/>
    </source>
</evidence>
<dbReference type="EMBL" id="DF820457">
    <property type="protein sequence ID" value="GAK51775.1"/>
    <property type="molecule type" value="Genomic_DNA"/>
</dbReference>
<sequence length="175" mass="19283">MKQLFYLLMPLLLAMTGCGYTLVGQGNLPTHIKTIAIPVFENTTLEEGIEQSITNAAVQEFARGGKVKLVSEDKADALLTGKIVLYKNKEGVQYENVDDKTEVKTYKLTVAVNVELKDLVNDTVLWKTEGLSENQDYEGGPEIGATEEKDNEREALAEISKRLAGKIRALSTEGF</sequence>
<organism evidence="2">
    <name type="scientific">Candidatus Moduliflexus flocculans</name>
    <dbReference type="NCBI Taxonomy" id="1499966"/>
    <lineage>
        <taxon>Bacteria</taxon>
        <taxon>Candidatus Moduliflexota</taxon>
        <taxon>Candidatus Moduliflexia</taxon>
        <taxon>Candidatus Moduliflexales</taxon>
        <taxon>Candidatus Moduliflexaceae</taxon>
    </lineage>
</organism>
<evidence type="ECO:0000256" key="1">
    <source>
        <dbReference type="SAM" id="MobiDB-lite"/>
    </source>
</evidence>
<protein>
    <recommendedName>
        <fullName evidence="4">Lipoprotein</fullName>
    </recommendedName>
</protein>
<evidence type="ECO:0000313" key="2">
    <source>
        <dbReference type="EMBL" id="GAK51775.1"/>
    </source>
</evidence>
<dbReference type="PROSITE" id="PS51257">
    <property type="entry name" value="PROKAR_LIPOPROTEIN"/>
    <property type="match status" value="1"/>
</dbReference>
<evidence type="ECO:0008006" key="4">
    <source>
        <dbReference type="Google" id="ProtNLM"/>
    </source>
</evidence>
<feature type="region of interest" description="Disordered" evidence="1">
    <location>
        <begin position="133"/>
        <end position="152"/>
    </location>
</feature>
<dbReference type="AlphaFoldDB" id="A0A081BN09"/>
<dbReference type="HOGENOM" id="CLU_114082_0_3_0"/>
<dbReference type="InterPro" id="IPR007485">
    <property type="entry name" value="LPS_assembly_LptE"/>
</dbReference>
<dbReference type="GO" id="GO:0019867">
    <property type="term" value="C:outer membrane"/>
    <property type="evidence" value="ECO:0007669"/>
    <property type="project" value="InterPro"/>
</dbReference>
<dbReference type="GO" id="GO:0043165">
    <property type="term" value="P:Gram-negative-bacterium-type cell outer membrane assembly"/>
    <property type="evidence" value="ECO:0007669"/>
    <property type="project" value="InterPro"/>
</dbReference>
<keyword evidence="3" id="KW-1185">Reference proteome</keyword>
<dbReference type="Proteomes" id="UP000030700">
    <property type="component" value="Unassembled WGS sequence"/>
</dbReference>
<dbReference type="Pfam" id="PF04390">
    <property type="entry name" value="LptE"/>
    <property type="match status" value="1"/>
</dbReference>
<dbReference type="Gene3D" id="3.30.160.150">
    <property type="entry name" value="Lipoprotein like domain"/>
    <property type="match status" value="1"/>
</dbReference>
<reference evidence="2" key="1">
    <citation type="journal article" date="2015" name="PeerJ">
        <title>First genomic representation of candidate bacterial phylum KSB3 points to enhanced environmental sensing as a trigger of wastewater bulking.</title>
        <authorList>
            <person name="Sekiguchi Y."/>
            <person name="Ohashi A."/>
            <person name="Parks D.H."/>
            <person name="Yamauchi T."/>
            <person name="Tyson G.W."/>
            <person name="Hugenholtz P."/>
        </authorList>
    </citation>
    <scope>NUCLEOTIDE SEQUENCE [LARGE SCALE GENOMIC DNA]</scope>
</reference>
<proteinExistence type="predicted"/>
<name>A0A081BN09_9BACT</name>
<dbReference type="STRING" id="1499966.U14_03021"/>